<evidence type="ECO:0000313" key="3">
    <source>
        <dbReference type="Proteomes" id="UP000595437"/>
    </source>
</evidence>
<evidence type="ECO:0000259" key="1">
    <source>
        <dbReference type="Pfam" id="PF07177"/>
    </source>
</evidence>
<dbReference type="OrthoDB" id="49113at2759"/>
<feature type="domain" description="NHR" evidence="1">
    <location>
        <begin position="42"/>
        <end position="96"/>
    </location>
</feature>
<dbReference type="Gene3D" id="2.60.120.920">
    <property type="match status" value="1"/>
</dbReference>
<dbReference type="AlphaFoldDB" id="A0A7T8JXJ1"/>
<accession>A0A7T8JXJ1</accession>
<dbReference type="InterPro" id="IPR043136">
    <property type="entry name" value="B30.2/SPRY_sf"/>
</dbReference>
<reference evidence="3" key="1">
    <citation type="submission" date="2021-01" db="EMBL/GenBank/DDBJ databases">
        <title>Caligus Genome Assembly.</title>
        <authorList>
            <person name="Gallardo-Escarate C."/>
        </authorList>
    </citation>
    <scope>NUCLEOTIDE SEQUENCE [LARGE SCALE GENOMIC DNA]</scope>
</reference>
<keyword evidence="3" id="KW-1185">Reference proteome</keyword>
<feature type="non-terminal residue" evidence="2">
    <location>
        <position position="103"/>
    </location>
</feature>
<gene>
    <name evidence="2" type="ORF">FKW44_019640</name>
</gene>
<protein>
    <recommendedName>
        <fullName evidence="1">NHR domain-containing protein</fullName>
    </recommendedName>
</protein>
<sequence length="103" mass="11492">MGRHEAFGPSGLRTRMNSNSMLSLIHPPPLRYASGFHSGVKEEFDQGLVFSSEPLPENELFEVRFLSKIGLTSVVPEELKVIPPSSKELPPQTWTLMENSVLL</sequence>
<name>A0A7T8JXJ1_CALRO</name>
<organism evidence="2 3">
    <name type="scientific">Caligus rogercresseyi</name>
    <name type="common">Sea louse</name>
    <dbReference type="NCBI Taxonomy" id="217165"/>
    <lineage>
        <taxon>Eukaryota</taxon>
        <taxon>Metazoa</taxon>
        <taxon>Ecdysozoa</taxon>
        <taxon>Arthropoda</taxon>
        <taxon>Crustacea</taxon>
        <taxon>Multicrustacea</taxon>
        <taxon>Hexanauplia</taxon>
        <taxon>Copepoda</taxon>
        <taxon>Siphonostomatoida</taxon>
        <taxon>Caligidae</taxon>
        <taxon>Caligus</taxon>
    </lineage>
</organism>
<dbReference type="Proteomes" id="UP000595437">
    <property type="component" value="Chromosome 14"/>
</dbReference>
<evidence type="ECO:0000313" key="2">
    <source>
        <dbReference type="EMBL" id="QQP38922.1"/>
    </source>
</evidence>
<dbReference type="Pfam" id="PF07177">
    <property type="entry name" value="Neuralized"/>
    <property type="match status" value="1"/>
</dbReference>
<proteinExistence type="predicted"/>
<dbReference type="EMBL" id="CP045903">
    <property type="protein sequence ID" value="QQP38922.1"/>
    <property type="molecule type" value="Genomic_DNA"/>
</dbReference>
<dbReference type="InterPro" id="IPR006573">
    <property type="entry name" value="NHR_dom"/>
</dbReference>